<name>A0A917C7V3_9HYPH</name>
<organism evidence="3 4">
    <name type="scientific">Azorhizobium oxalatiphilum</name>
    <dbReference type="NCBI Taxonomy" id="980631"/>
    <lineage>
        <taxon>Bacteria</taxon>
        <taxon>Pseudomonadati</taxon>
        <taxon>Pseudomonadota</taxon>
        <taxon>Alphaproteobacteria</taxon>
        <taxon>Hyphomicrobiales</taxon>
        <taxon>Xanthobacteraceae</taxon>
        <taxon>Azorhizobium</taxon>
    </lineage>
</organism>
<comment type="caution">
    <text evidence="3">The sequence shown here is derived from an EMBL/GenBank/DDBJ whole genome shotgun (WGS) entry which is preliminary data.</text>
</comment>
<keyword evidence="1" id="KW-1133">Transmembrane helix</keyword>
<keyword evidence="1" id="KW-0472">Membrane</keyword>
<evidence type="ECO:0000259" key="2">
    <source>
        <dbReference type="Pfam" id="PF11575"/>
    </source>
</evidence>
<dbReference type="AlphaFoldDB" id="A0A917C7V3"/>
<protein>
    <submittedName>
        <fullName evidence="3">Siderophore biosynthesis protein</fullName>
    </submittedName>
</protein>
<evidence type="ECO:0000313" key="4">
    <source>
        <dbReference type="Proteomes" id="UP000606044"/>
    </source>
</evidence>
<feature type="transmembrane region" description="Helical" evidence="1">
    <location>
        <begin position="81"/>
        <end position="99"/>
    </location>
</feature>
<proteinExistence type="predicted"/>
<gene>
    <name evidence="3" type="ORF">GCM10007301_38200</name>
</gene>
<reference evidence="3" key="1">
    <citation type="journal article" date="2014" name="Int. J. Syst. Evol. Microbiol.">
        <title>Complete genome sequence of Corynebacterium casei LMG S-19264T (=DSM 44701T), isolated from a smear-ripened cheese.</title>
        <authorList>
            <consortium name="US DOE Joint Genome Institute (JGI-PGF)"/>
            <person name="Walter F."/>
            <person name="Albersmeier A."/>
            <person name="Kalinowski J."/>
            <person name="Ruckert C."/>
        </authorList>
    </citation>
    <scope>NUCLEOTIDE SEQUENCE</scope>
    <source>
        <strain evidence="3">CCM 7897</strain>
    </source>
</reference>
<feature type="domain" description="Ferric siderophore reductase C-terminal" evidence="2">
    <location>
        <begin position="256"/>
        <end position="276"/>
    </location>
</feature>
<evidence type="ECO:0000313" key="3">
    <source>
        <dbReference type="EMBL" id="GGF74690.1"/>
    </source>
</evidence>
<evidence type="ECO:0000256" key="1">
    <source>
        <dbReference type="SAM" id="Phobius"/>
    </source>
</evidence>
<dbReference type="Proteomes" id="UP000606044">
    <property type="component" value="Unassembled WGS sequence"/>
</dbReference>
<reference evidence="3" key="2">
    <citation type="submission" date="2020-09" db="EMBL/GenBank/DDBJ databases">
        <authorList>
            <person name="Sun Q."/>
            <person name="Sedlacek I."/>
        </authorList>
    </citation>
    <scope>NUCLEOTIDE SEQUENCE</scope>
    <source>
        <strain evidence="3">CCM 7897</strain>
    </source>
</reference>
<keyword evidence="4" id="KW-1185">Reference proteome</keyword>
<sequence>MPTDDLYRQALQDHPLQQALEANLCLSAEVPTDLSFIESGWTTAEAFRDCDAAIDEYLAYQGSFNAGTDARSRATFLMADYAYIFCLAVVPVFVGSDILPDIAARSMALHFYMTDHHHDGVTQTVRRARVRFLSPLFTTSRTDLRHGDAHHVSGHPQLCDLFRQELEGHFAPLIQKLHAHSGLARSAFWRLLGDAVASRFLDTGRQLGCAAQAQASAMLILKTPGSPLANRQLGYFDVVVHDDTGTEKGRWTFRARGGCCRYYTVERGELCATCVLRDKRDRDTMLADLVRRHLSLASPGAI</sequence>
<keyword evidence="1" id="KW-0812">Transmembrane</keyword>
<dbReference type="InterPro" id="IPR024726">
    <property type="entry name" value="FhuF_C"/>
</dbReference>
<dbReference type="RefSeq" id="WP_188581550.1">
    <property type="nucleotide sequence ID" value="NZ_BMCT01000006.1"/>
</dbReference>
<dbReference type="GO" id="GO:0051537">
    <property type="term" value="F:2 iron, 2 sulfur cluster binding"/>
    <property type="evidence" value="ECO:0007669"/>
    <property type="project" value="InterPro"/>
</dbReference>
<dbReference type="Pfam" id="PF11575">
    <property type="entry name" value="FhuF_C"/>
    <property type="match status" value="1"/>
</dbReference>
<dbReference type="EMBL" id="BMCT01000006">
    <property type="protein sequence ID" value="GGF74690.1"/>
    <property type="molecule type" value="Genomic_DNA"/>
</dbReference>
<accession>A0A917C7V3</accession>